<reference evidence="2 3" key="1">
    <citation type="journal article" date="2014" name="PLoS Genet.">
        <title>Analysis of the Phlebiopsis gigantea genome, transcriptome and secretome provides insight into its pioneer colonization strategies of wood.</title>
        <authorList>
            <person name="Hori C."/>
            <person name="Ishida T."/>
            <person name="Igarashi K."/>
            <person name="Samejima M."/>
            <person name="Suzuki H."/>
            <person name="Master E."/>
            <person name="Ferreira P."/>
            <person name="Ruiz-Duenas F.J."/>
            <person name="Held B."/>
            <person name="Canessa P."/>
            <person name="Larrondo L.F."/>
            <person name="Schmoll M."/>
            <person name="Druzhinina I.S."/>
            <person name="Kubicek C.P."/>
            <person name="Gaskell J.A."/>
            <person name="Kersten P."/>
            <person name="St John F."/>
            <person name="Glasner J."/>
            <person name="Sabat G."/>
            <person name="Splinter BonDurant S."/>
            <person name="Syed K."/>
            <person name="Yadav J."/>
            <person name="Mgbeahuruike A.C."/>
            <person name="Kovalchuk A."/>
            <person name="Asiegbu F.O."/>
            <person name="Lackner G."/>
            <person name="Hoffmeister D."/>
            <person name="Rencoret J."/>
            <person name="Gutierrez A."/>
            <person name="Sun H."/>
            <person name="Lindquist E."/>
            <person name="Barry K."/>
            <person name="Riley R."/>
            <person name="Grigoriev I.V."/>
            <person name="Henrissat B."/>
            <person name="Kues U."/>
            <person name="Berka R.M."/>
            <person name="Martinez A.T."/>
            <person name="Covert S.F."/>
            <person name="Blanchette R.A."/>
            <person name="Cullen D."/>
        </authorList>
    </citation>
    <scope>NUCLEOTIDE SEQUENCE [LARGE SCALE GENOMIC DNA]</scope>
    <source>
        <strain evidence="2 3">11061_1 CR5-6</strain>
    </source>
</reference>
<dbReference type="Proteomes" id="UP000053257">
    <property type="component" value="Unassembled WGS sequence"/>
</dbReference>
<name>A0A0C3SAM5_PHLG1</name>
<evidence type="ECO:0008006" key="4">
    <source>
        <dbReference type="Google" id="ProtNLM"/>
    </source>
</evidence>
<feature type="region of interest" description="Disordered" evidence="1">
    <location>
        <begin position="140"/>
        <end position="164"/>
    </location>
</feature>
<sequence>MFEGMLALPDSPSQDVYDGVPLVHFADSAEDIYDILSIFYDPTSLTFSRYDPYIPLRLTNIMKLATKHQINSLRSRIIGILHDSRSPLSSSYNSGPRQRSCGVRIKNMLGTLWTENSLTTAFQSLFPQFALRATLTYHPSSRTRTMPSPEEPARPNGTSPAAIPIKGGRWRLRRFAPTLDGRRYWRLSTFRSSRPFGNASQKMLAPL</sequence>
<evidence type="ECO:0000313" key="3">
    <source>
        <dbReference type="Proteomes" id="UP000053257"/>
    </source>
</evidence>
<dbReference type="AlphaFoldDB" id="A0A0C3SAM5"/>
<evidence type="ECO:0000256" key="1">
    <source>
        <dbReference type="SAM" id="MobiDB-lite"/>
    </source>
</evidence>
<dbReference type="EMBL" id="KN840502">
    <property type="protein sequence ID" value="KIP07175.1"/>
    <property type="molecule type" value="Genomic_DNA"/>
</dbReference>
<dbReference type="OrthoDB" id="3013167at2759"/>
<accession>A0A0C3SAM5</accession>
<evidence type="ECO:0000313" key="2">
    <source>
        <dbReference type="EMBL" id="KIP07175.1"/>
    </source>
</evidence>
<organism evidence="2 3">
    <name type="scientific">Phlebiopsis gigantea (strain 11061_1 CR5-6)</name>
    <name type="common">White-rot fungus</name>
    <name type="synonym">Peniophora gigantea</name>
    <dbReference type="NCBI Taxonomy" id="745531"/>
    <lineage>
        <taxon>Eukaryota</taxon>
        <taxon>Fungi</taxon>
        <taxon>Dikarya</taxon>
        <taxon>Basidiomycota</taxon>
        <taxon>Agaricomycotina</taxon>
        <taxon>Agaricomycetes</taxon>
        <taxon>Polyporales</taxon>
        <taxon>Phanerochaetaceae</taxon>
        <taxon>Phlebiopsis</taxon>
    </lineage>
</organism>
<gene>
    <name evidence="2" type="ORF">PHLGIDRAFT_429004</name>
</gene>
<keyword evidence="3" id="KW-1185">Reference proteome</keyword>
<proteinExistence type="predicted"/>
<protein>
    <recommendedName>
        <fullName evidence="4">BTB domain-containing protein</fullName>
    </recommendedName>
</protein>
<dbReference type="HOGENOM" id="CLU_1326818_0_0_1"/>